<evidence type="ECO:0000256" key="6">
    <source>
        <dbReference type="ARBA" id="ARBA00022737"/>
    </source>
</evidence>
<keyword evidence="8" id="KW-0418">Kinase</keyword>
<dbReference type="PROSITE" id="PS00107">
    <property type="entry name" value="PROTEIN_KINASE_ATP"/>
    <property type="match status" value="1"/>
</dbReference>
<keyword evidence="2" id="KW-0723">Serine/threonine-protein kinase</keyword>
<dbReference type="InterPro" id="IPR000719">
    <property type="entry name" value="Prot_kinase_dom"/>
</dbReference>
<accession>A0AAN8UXT1</accession>
<evidence type="ECO:0000256" key="1">
    <source>
        <dbReference type="ARBA" id="ARBA00004167"/>
    </source>
</evidence>
<evidence type="ECO:0000256" key="13">
    <source>
        <dbReference type="ARBA" id="ARBA00023180"/>
    </source>
</evidence>
<comment type="caution">
    <text evidence="18">The sequence shown here is derived from an EMBL/GenBank/DDBJ whole genome shotgun (WGS) entry which is preliminary data.</text>
</comment>
<dbReference type="FunFam" id="3.30.430.20:FF:000007">
    <property type="entry name" value="Cysteine-rich receptor-like protein kinase 11"/>
    <property type="match status" value="1"/>
</dbReference>
<keyword evidence="19" id="KW-1185">Reference proteome</keyword>
<keyword evidence="6" id="KW-0677">Repeat</keyword>
<evidence type="ECO:0000256" key="2">
    <source>
        <dbReference type="ARBA" id="ARBA00022527"/>
    </source>
</evidence>
<evidence type="ECO:0000256" key="8">
    <source>
        <dbReference type="ARBA" id="ARBA00022777"/>
    </source>
</evidence>
<keyword evidence="12" id="KW-0675">Receptor</keyword>
<dbReference type="Pfam" id="PF07714">
    <property type="entry name" value="PK_Tyr_Ser-Thr"/>
    <property type="match status" value="2"/>
</dbReference>
<keyword evidence="10 15" id="KW-1133">Transmembrane helix</keyword>
<evidence type="ECO:0000256" key="7">
    <source>
        <dbReference type="ARBA" id="ARBA00022741"/>
    </source>
</evidence>
<dbReference type="FunFam" id="3.30.200.20:FF:000142">
    <property type="entry name" value="Cysteine-rich receptor-like protein kinase 10"/>
    <property type="match status" value="1"/>
</dbReference>
<evidence type="ECO:0000256" key="9">
    <source>
        <dbReference type="ARBA" id="ARBA00022840"/>
    </source>
</evidence>
<evidence type="ECO:0000259" key="16">
    <source>
        <dbReference type="PROSITE" id="PS50011"/>
    </source>
</evidence>
<keyword evidence="3" id="KW-0808">Transferase</keyword>
<keyword evidence="4 15" id="KW-0812">Transmembrane</keyword>
<dbReference type="Proteomes" id="UP001370490">
    <property type="component" value="Unassembled WGS sequence"/>
</dbReference>
<protein>
    <submittedName>
        <fullName evidence="18">Gnk2-homologous domain</fullName>
    </submittedName>
</protein>
<dbReference type="CDD" id="cd23509">
    <property type="entry name" value="Gnk2-like"/>
    <property type="match status" value="2"/>
</dbReference>
<dbReference type="PROSITE" id="PS50011">
    <property type="entry name" value="PROTEIN_KINASE_DOM"/>
    <property type="match status" value="1"/>
</dbReference>
<keyword evidence="13" id="KW-0325">Glycoprotein</keyword>
<feature type="transmembrane region" description="Helical" evidence="15">
    <location>
        <begin position="288"/>
        <end position="311"/>
    </location>
</feature>
<dbReference type="Pfam" id="PF01657">
    <property type="entry name" value="Stress-antifung"/>
    <property type="match status" value="2"/>
</dbReference>
<dbReference type="InterPro" id="IPR002902">
    <property type="entry name" value="GNK2"/>
</dbReference>
<feature type="binding site" evidence="14">
    <location>
        <position position="372"/>
    </location>
    <ligand>
        <name>ATP</name>
        <dbReference type="ChEBI" id="CHEBI:30616"/>
    </ligand>
</feature>
<dbReference type="InterPro" id="IPR038408">
    <property type="entry name" value="GNK2_sf"/>
</dbReference>
<dbReference type="InterPro" id="IPR017441">
    <property type="entry name" value="Protein_kinase_ATP_BS"/>
</dbReference>
<comment type="subcellular location">
    <subcellularLocation>
        <location evidence="1">Membrane</location>
        <topology evidence="1">Single-pass membrane protein</topology>
    </subcellularLocation>
</comment>
<evidence type="ECO:0000256" key="3">
    <source>
        <dbReference type="ARBA" id="ARBA00022679"/>
    </source>
</evidence>
<proteinExistence type="predicted"/>
<evidence type="ECO:0000256" key="14">
    <source>
        <dbReference type="PROSITE-ProRule" id="PRU10141"/>
    </source>
</evidence>
<keyword evidence="11 15" id="KW-0472">Membrane</keyword>
<dbReference type="InterPro" id="IPR001245">
    <property type="entry name" value="Ser-Thr/Tyr_kinase_cat_dom"/>
</dbReference>
<keyword evidence="5" id="KW-0732">Signal</keyword>
<evidence type="ECO:0000256" key="15">
    <source>
        <dbReference type="SAM" id="Phobius"/>
    </source>
</evidence>
<sequence length="582" mass="64913">MFCTLKKISIQDLPMRLPILEFVSCHILLCFNQKAMAAFCSGNTFHANSTYVKNVNLALYSLSSSVISNRLFYTTKLGESPDTVHALALCRGDYNAETCSTCINLAINDTFLYCPNKQESVTWGWDYDNTCIVRYANRPIFKAMETSPTMPITAGSNVSTNFDQFSHAWDSLMDNLVTTAVAGNSSYNLTYFATGELNVNSYNTIYGMVQCTPDLVPSQCRVCLHRAIEGFQSCCSGRQGGSFLSPSCFIKYELYLFYDVPPTNRTTPNITDTNPPIHKEKMFCTSPIVIAINVAVDILLIIIIFLIGIYFRKRNPGVKDTGESIRPNSLEYEFDIIKLATDEFCERNKLGQGGFGAVYKGLLPDGQEIAVKRLAWNSAQGEQEFKNEVLLLAKLQHRNLVKLLGFCLEREERILIYDGYMAPEYAAHGHFSVRSDAYSFGILVLEIVSGQKNKCFCVGEEIEHLLSLAWKHWRDGAVLNFADPVLRSTPRNELMRCIHIGLLCVQENVASRPTMARIVSMLNGCPTTLEVPSKPAFLMHTNAGSGNSLQKYTSLAVNSHQSTGKSARASINEVSISELRPR</sequence>
<evidence type="ECO:0000313" key="19">
    <source>
        <dbReference type="Proteomes" id="UP001370490"/>
    </source>
</evidence>
<feature type="domain" description="Gnk2-homologous" evidence="17">
    <location>
        <begin position="146"/>
        <end position="257"/>
    </location>
</feature>
<evidence type="ECO:0000256" key="10">
    <source>
        <dbReference type="ARBA" id="ARBA00022989"/>
    </source>
</evidence>
<evidence type="ECO:0000256" key="5">
    <source>
        <dbReference type="ARBA" id="ARBA00022729"/>
    </source>
</evidence>
<dbReference type="GO" id="GO:0004674">
    <property type="term" value="F:protein serine/threonine kinase activity"/>
    <property type="evidence" value="ECO:0007669"/>
    <property type="project" value="UniProtKB-KW"/>
</dbReference>
<dbReference type="InterPro" id="IPR011009">
    <property type="entry name" value="Kinase-like_dom_sf"/>
</dbReference>
<evidence type="ECO:0000256" key="11">
    <source>
        <dbReference type="ARBA" id="ARBA00023136"/>
    </source>
</evidence>
<organism evidence="18 19">
    <name type="scientific">Dillenia turbinata</name>
    <dbReference type="NCBI Taxonomy" id="194707"/>
    <lineage>
        <taxon>Eukaryota</taxon>
        <taxon>Viridiplantae</taxon>
        <taxon>Streptophyta</taxon>
        <taxon>Embryophyta</taxon>
        <taxon>Tracheophyta</taxon>
        <taxon>Spermatophyta</taxon>
        <taxon>Magnoliopsida</taxon>
        <taxon>eudicotyledons</taxon>
        <taxon>Gunneridae</taxon>
        <taxon>Pentapetalae</taxon>
        <taxon>Dilleniales</taxon>
        <taxon>Dilleniaceae</taxon>
        <taxon>Dillenia</taxon>
    </lineage>
</organism>
<dbReference type="Gene3D" id="3.30.200.20">
    <property type="entry name" value="Phosphorylase Kinase, domain 1"/>
    <property type="match status" value="1"/>
</dbReference>
<feature type="domain" description="Protein kinase" evidence="16">
    <location>
        <begin position="344"/>
        <end position="582"/>
    </location>
</feature>
<evidence type="ECO:0000256" key="4">
    <source>
        <dbReference type="ARBA" id="ARBA00022692"/>
    </source>
</evidence>
<evidence type="ECO:0000313" key="18">
    <source>
        <dbReference type="EMBL" id="KAK6917382.1"/>
    </source>
</evidence>
<dbReference type="PANTHER" id="PTHR27002">
    <property type="entry name" value="RECEPTOR-LIKE SERINE/THREONINE-PROTEIN KINASE SD1-8"/>
    <property type="match status" value="1"/>
</dbReference>
<dbReference type="AlphaFoldDB" id="A0AAN8UXT1"/>
<gene>
    <name evidence="18" type="ORF">RJ641_018133</name>
</gene>
<name>A0AAN8UXT1_9MAGN</name>
<dbReference type="SUPFAM" id="SSF56112">
    <property type="entry name" value="Protein kinase-like (PK-like)"/>
    <property type="match status" value="1"/>
</dbReference>
<dbReference type="PROSITE" id="PS51473">
    <property type="entry name" value="GNK2"/>
    <property type="match status" value="2"/>
</dbReference>
<reference evidence="18 19" key="1">
    <citation type="submission" date="2023-12" db="EMBL/GenBank/DDBJ databases">
        <title>A high-quality genome assembly for Dillenia turbinata (Dilleniales).</title>
        <authorList>
            <person name="Chanderbali A."/>
        </authorList>
    </citation>
    <scope>NUCLEOTIDE SEQUENCE [LARGE SCALE GENOMIC DNA]</scope>
    <source>
        <strain evidence="18">LSX21</strain>
        <tissue evidence="18">Leaf</tissue>
    </source>
</reference>
<dbReference type="PANTHER" id="PTHR27002:SF1050">
    <property type="entry name" value="CYSTEINE-RICH RECEPTOR-LIKE PROTEIN KINASE 5"/>
    <property type="match status" value="1"/>
</dbReference>
<dbReference type="EMBL" id="JBAMMX010000023">
    <property type="protein sequence ID" value="KAK6917382.1"/>
    <property type="molecule type" value="Genomic_DNA"/>
</dbReference>
<dbReference type="Gene3D" id="1.10.510.10">
    <property type="entry name" value="Transferase(Phosphotransferase) domain 1"/>
    <property type="match status" value="1"/>
</dbReference>
<dbReference type="Gene3D" id="3.30.430.20">
    <property type="entry name" value="Gnk2 domain, C-X8-C-X2-C motif"/>
    <property type="match status" value="2"/>
</dbReference>
<keyword evidence="7 14" id="KW-0547">Nucleotide-binding</keyword>
<keyword evidence="9 14" id="KW-0067">ATP-binding</keyword>
<dbReference type="GO" id="GO:0005524">
    <property type="term" value="F:ATP binding"/>
    <property type="evidence" value="ECO:0007669"/>
    <property type="project" value="UniProtKB-UniRule"/>
</dbReference>
<feature type="domain" description="Gnk2-homologous" evidence="17">
    <location>
        <begin position="33"/>
        <end position="140"/>
    </location>
</feature>
<dbReference type="GO" id="GO:0005886">
    <property type="term" value="C:plasma membrane"/>
    <property type="evidence" value="ECO:0007669"/>
    <property type="project" value="TreeGrafter"/>
</dbReference>
<evidence type="ECO:0000259" key="17">
    <source>
        <dbReference type="PROSITE" id="PS51473"/>
    </source>
</evidence>
<evidence type="ECO:0000256" key="12">
    <source>
        <dbReference type="ARBA" id="ARBA00023170"/>
    </source>
</evidence>